<comment type="caution">
    <text evidence="4">The sequence shown here is derived from an EMBL/GenBank/DDBJ whole genome shotgun (WGS) entry which is preliminary data.</text>
</comment>
<dbReference type="PANTHER" id="PTHR47951:SF7">
    <property type="entry name" value="FLAVONOID 3',5'-HYDROXYLASE-LIKE ISOFORM X1"/>
    <property type="match status" value="1"/>
</dbReference>
<dbReference type="EMBL" id="JACGWL010000006">
    <property type="protein sequence ID" value="KAK4400329.1"/>
    <property type="molecule type" value="Genomic_DNA"/>
</dbReference>
<dbReference type="Pfam" id="PF00067">
    <property type="entry name" value="p450"/>
    <property type="match status" value="2"/>
</dbReference>
<keyword evidence="2 3" id="KW-0560">Oxidoreductase</keyword>
<proteinExistence type="inferred from homology"/>
<evidence type="ECO:0000313" key="5">
    <source>
        <dbReference type="Proteomes" id="UP001289374"/>
    </source>
</evidence>
<evidence type="ECO:0000256" key="1">
    <source>
        <dbReference type="ARBA" id="ARBA00004167"/>
    </source>
</evidence>
<comment type="similarity">
    <text evidence="3">Belongs to the cytochrome P450 family.</text>
</comment>
<dbReference type="GO" id="GO:0005506">
    <property type="term" value="F:iron ion binding"/>
    <property type="evidence" value="ECO:0007669"/>
    <property type="project" value="InterPro"/>
</dbReference>
<protein>
    <submittedName>
        <fullName evidence="4">Flavonoid 3'-monooxygenase</fullName>
    </submittedName>
</protein>
<evidence type="ECO:0000256" key="3">
    <source>
        <dbReference type="RuleBase" id="RU000461"/>
    </source>
</evidence>
<reference evidence="4" key="2">
    <citation type="journal article" date="2024" name="Plant">
        <title>Genomic evolution and insights into agronomic trait innovations of Sesamum species.</title>
        <authorList>
            <person name="Miao H."/>
            <person name="Wang L."/>
            <person name="Qu L."/>
            <person name="Liu H."/>
            <person name="Sun Y."/>
            <person name="Le M."/>
            <person name="Wang Q."/>
            <person name="Wei S."/>
            <person name="Zheng Y."/>
            <person name="Lin W."/>
            <person name="Duan Y."/>
            <person name="Cao H."/>
            <person name="Xiong S."/>
            <person name="Wang X."/>
            <person name="Wei L."/>
            <person name="Li C."/>
            <person name="Ma Q."/>
            <person name="Ju M."/>
            <person name="Zhao R."/>
            <person name="Li G."/>
            <person name="Mu C."/>
            <person name="Tian Q."/>
            <person name="Mei H."/>
            <person name="Zhang T."/>
            <person name="Gao T."/>
            <person name="Zhang H."/>
        </authorList>
    </citation>
    <scope>NUCLEOTIDE SEQUENCE</scope>
    <source>
        <strain evidence="4">K16</strain>
    </source>
</reference>
<comment type="subcellular location">
    <subcellularLocation>
        <location evidence="1">Membrane</location>
        <topology evidence="1">Single-pass membrane protein</topology>
    </subcellularLocation>
</comment>
<keyword evidence="3" id="KW-0503">Monooxygenase</keyword>
<dbReference type="Gene3D" id="1.10.630.10">
    <property type="entry name" value="Cytochrome P450"/>
    <property type="match status" value="1"/>
</dbReference>
<dbReference type="GO" id="GO:0016705">
    <property type="term" value="F:oxidoreductase activity, acting on paired donors, with incorporation or reduction of molecular oxygen"/>
    <property type="evidence" value="ECO:0007669"/>
    <property type="project" value="InterPro"/>
</dbReference>
<dbReference type="GO" id="GO:0004497">
    <property type="term" value="F:monooxygenase activity"/>
    <property type="evidence" value="ECO:0007669"/>
    <property type="project" value="UniProtKB-KW"/>
</dbReference>
<dbReference type="InterPro" id="IPR001128">
    <property type="entry name" value="Cyt_P450"/>
</dbReference>
<keyword evidence="3" id="KW-0349">Heme</keyword>
<keyword evidence="3" id="KW-0479">Metal-binding</keyword>
<dbReference type="InterPro" id="IPR017972">
    <property type="entry name" value="Cyt_P450_CS"/>
</dbReference>
<dbReference type="PANTHER" id="PTHR47951">
    <property type="entry name" value="OS08G0547900 PROTEIN"/>
    <property type="match status" value="1"/>
</dbReference>
<dbReference type="PROSITE" id="PS00086">
    <property type="entry name" value="CYTOCHROME_P450"/>
    <property type="match status" value="1"/>
</dbReference>
<dbReference type="AlphaFoldDB" id="A0AAE1WV79"/>
<gene>
    <name evidence="4" type="ORF">Sango_1139000</name>
</gene>
<organism evidence="4 5">
    <name type="scientific">Sesamum angolense</name>
    <dbReference type="NCBI Taxonomy" id="2727404"/>
    <lineage>
        <taxon>Eukaryota</taxon>
        <taxon>Viridiplantae</taxon>
        <taxon>Streptophyta</taxon>
        <taxon>Embryophyta</taxon>
        <taxon>Tracheophyta</taxon>
        <taxon>Spermatophyta</taxon>
        <taxon>Magnoliopsida</taxon>
        <taxon>eudicotyledons</taxon>
        <taxon>Gunneridae</taxon>
        <taxon>Pentapetalae</taxon>
        <taxon>asterids</taxon>
        <taxon>lamiids</taxon>
        <taxon>Lamiales</taxon>
        <taxon>Pedaliaceae</taxon>
        <taxon>Sesamum</taxon>
    </lineage>
</organism>
<evidence type="ECO:0000313" key="4">
    <source>
        <dbReference type="EMBL" id="KAK4400329.1"/>
    </source>
</evidence>
<dbReference type="InterPro" id="IPR002401">
    <property type="entry name" value="Cyt_P450_E_grp-I"/>
</dbReference>
<dbReference type="GO" id="GO:0020037">
    <property type="term" value="F:heme binding"/>
    <property type="evidence" value="ECO:0007669"/>
    <property type="project" value="InterPro"/>
</dbReference>
<dbReference type="GO" id="GO:0016020">
    <property type="term" value="C:membrane"/>
    <property type="evidence" value="ECO:0007669"/>
    <property type="project" value="UniProtKB-SubCell"/>
</dbReference>
<dbReference type="Proteomes" id="UP001289374">
    <property type="component" value="Unassembled WGS sequence"/>
</dbReference>
<dbReference type="PRINTS" id="PR00463">
    <property type="entry name" value="EP450I"/>
</dbReference>
<keyword evidence="5" id="KW-1185">Reference proteome</keyword>
<evidence type="ECO:0000256" key="2">
    <source>
        <dbReference type="ARBA" id="ARBA00023002"/>
    </source>
</evidence>
<accession>A0AAE1WV79</accession>
<dbReference type="PRINTS" id="PR00385">
    <property type="entry name" value="P450"/>
</dbReference>
<dbReference type="SUPFAM" id="SSF48264">
    <property type="entry name" value="Cytochrome P450"/>
    <property type="match status" value="1"/>
</dbReference>
<name>A0AAE1WV79_9LAMI</name>
<keyword evidence="3" id="KW-0408">Iron</keyword>
<reference evidence="4" key="1">
    <citation type="submission" date="2020-06" db="EMBL/GenBank/DDBJ databases">
        <authorList>
            <person name="Li T."/>
            <person name="Hu X."/>
            <person name="Zhang T."/>
            <person name="Song X."/>
            <person name="Zhang H."/>
            <person name="Dai N."/>
            <person name="Sheng W."/>
            <person name="Hou X."/>
            <person name="Wei L."/>
        </authorList>
    </citation>
    <scope>NUCLEOTIDE SEQUENCE</scope>
    <source>
        <strain evidence="4">K16</strain>
        <tissue evidence="4">Leaf</tissue>
    </source>
</reference>
<dbReference type="InterPro" id="IPR036396">
    <property type="entry name" value="Cyt_P450_sf"/>
</dbReference>
<sequence length="477" mass="54067">MDQFYIAMLSVLVMSIIWFIKVSFNPGRRTPPLPPGPRGLPILGYLPFLGKNLLHQFGDLAHQYGPIYKLYLGNKLCIVINSPSLVKEVVRDQDSIFADRDANVAALTATYGRSDIAFSPPNAQWRAMRKIFVREVLSSSSLQASYNLRKDEVRKAIRDVYNNIGKPIQVGELSFKTELNVIMNMLWGGIVEGEEGQRVGDEFREMVIKLVDSLAKPNIADFYPVLARFDIQGIKKEMEGYVQSLDRIFEDVIAGYRKMLSREIKKEGKKDLLQVLLELKEREDSEMSMSLTQIKALFVDIVAGGTDTTATTIEWAMAELLNNPKAMANVQNELSEMVGLNTEVEEFHIPKLKYLEAVVKETMRLHPAVPSWSQEFKPERFLHENEKYDFSGNDFRYLPFGSGRRICAGLPLAERMLMYLLASLLHSFEWKLPDGETVDMSDTFGIVVRKSTPLLVIPTPSEIPTDRKDKPMELGCA</sequence>